<feature type="domain" description="HTH luxR-type" evidence="6">
    <location>
        <begin position="175"/>
        <end position="240"/>
    </location>
</feature>
<dbReference type="KEGG" id="fls:GLV81_11770"/>
<dbReference type="GO" id="GO:0006355">
    <property type="term" value="P:regulation of DNA-templated transcription"/>
    <property type="evidence" value="ECO:0007669"/>
    <property type="project" value="InterPro"/>
</dbReference>
<dbReference type="PRINTS" id="PR00038">
    <property type="entry name" value="HTHLUXR"/>
</dbReference>
<dbReference type="InterPro" id="IPR000792">
    <property type="entry name" value="Tscrpt_reg_LuxR_C"/>
</dbReference>
<keyword evidence="2" id="KW-0805">Transcription regulation</keyword>
<dbReference type="Pfam" id="PF00072">
    <property type="entry name" value="Response_reg"/>
    <property type="match status" value="1"/>
</dbReference>
<dbReference type="InterPro" id="IPR001789">
    <property type="entry name" value="Sig_transdc_resp-reg_receiver"/>
</dbReference>
<dbReference type="InterPro" id="IPR058245">
    <property type="entry name" value="NreC/VraR/RcsB-like_REC"/>
</dbReference>
<evidence type="ECO:0000256" key="4">
    <source>
        <dbReference type="ARBA" id="ARBA00023163"/>
    </source>
</evidence>
<dbReference type="PROSITE" id="PS50110">
    <property type="entry name" value="RESPONSE_REGULATORY"/>
    <property type="match status" value="1"/>
</dbReference>
<evidence type="ECO:0000313" key="9">
    <source>
        <dbReference type="Proteomes" id="UP000426027"/>
    </source>
</evidence>
<feature type="domain" description="Response regulatory" evidence="7">
    <location>
        <begin position="36"/>
        <end position="153"/>
    </location>
</feature>
<dbReference type="GO" id="GO:0003677">
    <property type="term" value="F:DNA binding"/>
    <property type="evidence" value="ECO:0007669"/>
    <property type="project" value="UniProtKB-KW"/>
</dbReference>
<reference evidence="8 9" key="1">
    <citation type="submission" date="2019-11" db="EMBL/GenBank/DDBJ databases">
        <authorList>
            <person name="Im W.T."/>
        </authorList>
    </citation>
    <scope>NUCLEOTIDE SEQUENCE [LARGE SCALE GENOMIC DNA]</scope>
    <source>
        <strain evidence="8 9">SB-02</strain>
    </source>
</reference>
<dbReference type="EMBL" id="CP046566">
    <property type="protein sequence ID" value="QGW28684.1"/>
    <property type="molecule type" value="Genomic_DNA"/>
</dbReference>
<name>A0A6I6G8R5_9BACT</name>
<dbReference type="SMART" id="SM00421">
    <property type="entry name" value="HTH_LUXR"/>
    <property type="match status" value="1"/>
</dbReference>
<organism evidence="8 9">
    <name type="scientific">Phnomibacter ginsenosidimutans</name>
    <dbReference type="NCBI Taxonomy" id="2676868"/>
    <lineage>
        <taxon>Bacteria</taxon>
        <taxon>Pseudomonadati</taxon>
        <taxon>Bacteroidota</taxon>
        <taxon>Chitinophagia</taxon>
        <taxon>Chitinophagales</taxon>
        <taxon>Chitinophagaceae</taxon>
        <taxon>Phnomibacter</taxon>
    </lineage>
</organism>
<evidence type="ECO:0000313" key="8">
    <source>
        <dbReference type="EMBL" id="QGW28684.1"/>
    </source>
</evidence>
<dbReference type="InterPro" id="IPR016032">
    <property type="entry name" value="Sig_transdc_resp-reg_C-effctor"/>
</dbReference>
<gene>
    <name evidence="8" type="ORF">GLV81_11770</name>
</gene>
<dbReference type="SUPFAM" id="SSF46894">
    <property type="entry name" value="C-terminal effector domain of the bipartite response regulators"/>
    <property type="match status" value="1"/>
</dbReference>
<keyword evidence="9" id="KW-1185">Reference proteome</keyword>
<keyword evidence="3" id="KW-0238">DNA-binding</keyword>
<sequence>MGQPPRTWNRCYHFCTSGWCRKIKYIAMRKMGKPINIFIVDDHQIVIDGLRSLLTGVDDFNIVGYTTTPTEAVAAMAQLQPDILLTDVMMPGMTGQQLSKQVRARFPHMKILALSMSGQGDIVDEMINDADINGYVLKNIGKEELQKAILKIAAGGIYFSEEVLKELEKQSHIKKETEEAQLTQREIEIVRLIEKEMGNKEIAEALFISERTVETHRKNIFRKTQTNSVIGLVKYAYEHKLI</sequence>
<evidence type="ECO:0000259" key="7">
    <source>
        <dbReference type="PROSITE" id="PS50110"/>
    </source>
</evidence>
<evidence type="ECO:0000256" key="5">
    <source>
        <dbReference type="PROSITE-ProRule" id="PRU00169"/>
    </source>
</evidence>
<dbReference type="Proteomes" id="UP000426027">
    <property type="component" value="Chromosome"/>
</dbReference>
<evidence type="ECO:0000256" key="1">
    <source>
        <dbReference type="ARBA" id="ARBA00022553"/>
    </source>
</evidence>
<evidence type="ECO:0000256" key="3">
    <source>
        <dbReference type="ARBA" id="ARBA00023125"/>
    </source>
</evidence>
<dbReference type="Pfam" id="PF00196">
    <property type="entry name" value="GerE"/>
    <property type="match status" value="1"/>
</dbReference>
<dbReference type="PANTHER" id="PTHR43214">
    <property type="entry name" value="TWO-COMPONENT RESPONSE REGULATOR"/>
    <property type="match status" value="1"/>
</dbReference>
<protein>
    <submittedName>
        <fullName evidence="8">Response regulator</fullName>
    </submittedName>
</protein>
<evidence type="ECO:0000259" key="6">
    <source>
        <dbReference type="PROSITE" id="PS50043"/>
    </source>
</evidence>
<dbReference type="CDD" id="cd17535">
    <property type="entry name" value="REC_NarL-like"/>
    <property type="match status" value="1"/>
</dbReference>
<proteinExistence type="predicted"/>
<evidence type="ECO:0000256" key="2">
    <source>
        <dbReference type="ARBA" id="ARBA00023015"/>
    </source>
</evidence>
<dbReference type="CDD" id="cd06170">
    <property type="entry name" value="LuxR_C_like"/>
    <property type="match status" value="1"/>
</dbReference>
<dbReference type="InterPro" id="IPR039420">
    <property type="entry name" value="WalR-like"/>
</dbReference>
<dbReference type="GO" id="GO:0000160">
    <property type="term" value="P:phosphorelay signal transduction system"/>
    <property type="evidence" value="ECO:0007669"/>
    <property type="project" value="InterPro"/>
</dbReference>
<dbReference type="Gene3D" id="3.40.50.2300">
    <property type="match status" value="1"/>
</dbReference>
<dbReference type="AlphaFoldDB" id="A0A6I6G8R5"/>
<dbReference type="PANTHER" id="PTHR43214:SF41">
    <property type="entry name" value="NITRATE_NITRITE RESPONSE REGULATOR PROTEIN NARP"/>
    <property type="match status" value="1"/>
</dbReference>
<keyword evidence="4" id="KW-0804">Transcription</keyword>
<dbReference type="InterPro" id="IPR011006">
    <property type="entry name" value="CheY-like_superfamily"/>
</dbReference>
<dbReference type="SMART" id="SM00448">
    <property type="entry name" value="REC"/>
    <property type="match status" value="1"/>
</dbReference>
<keyword evidence="1 5" id="KW-0597">Phosphoprotein</keyword>
<feature type="modified residue" description="4-aspartylphosphate" evidence="5">
    <location>
        <position position="87"/>
    </location>
</feature>
<accession>A0A6I6G8R5</accession>
<dbReference type="PROSITE" id="PS50043">
    <property type="entry name" value="HTH_LUXR_2"/>
    <property type="match status" value="1"/>
</dbReference>
<dbReference type="SUPFAM" id="SSF52172">
    <property type="entry name" value="CheY-like"/>
    <property type="match status" value="1"/>
</dbReference>